<dbReference type="AlphaFoldDB" id="A0A5C6VGZ7"/>
<gene>
    <name evidence="1" type="ORF">FRZ40_31005</name>
</gene>
<comment type="caution">
    <text evidence="1">The sequence shown here is derived from an EMBL/GenBank/DDBJ whole genome shotgun (WGS) entry which is preliminary data.</text>
</comment>
<proteinExistence type="predicted"/>
<reference evidence="1 2" key="1">
    <citation type="journal article" date="2018" name="Int. J. Syst. Evol. Microbiol.">
        <title>Paraburkholderia azotifigens sp. nov., a nitrogen-fixing bacterium isolated from paddy soil.</title>
        <authorList>
            <person name="Choi G.M."/>
            <person name="Im W.T."/>
        </authorList>
    </citation>
    <scope>NUCLEOTIDE SEQUENCE [LARGE SCALE GENOMIC DNA]</scope>
    <source>
        <strain evidence="1 2">NF 2-5-3</strain>
    </source>
</reference>
<organism evidence="1 2">
    <name type="scientific">Paraburkholderia azotifigens</name>
    <dbReference type="NCBI Taxonomy" id="2057004"/>
    <lineage>
        <taxon>Bacteria</taxon>
        <taxon>Pseudomonadati</taxon>
        <taxon>Pseudomonadota</taxon>
        <taxon>Betaproteobacteria</taxon>
        <taxon>Burkholderiales</taxon>
        <taxon>Burkholderiaceae</taxon>
        <taxon>Paraburkholderia</taxon>
    </lineage>
</organism>
<dbReference type="Pfam" id="PF11745">
    <property type="entry name" value="DUF3304"/>
    <property type="match status" value="1"/>
</dbReference>
<evidence type="ECO:0000313" key="1">
    <source>
        <dbReference type="EMBL" id="TXC84662.1"/>
    </source>
</evidence>
<dbReference type="InterPro" id="IPR021733">
    <property type="entry name" value="DUF3304"/>
</dbReference>
<evidence type="ECO:0000313" key="2">
    <source>
        <dbReference type="Proteomes" id="UP000321776"/>
    </source>
</evidence>
<accession>A0A5C6VGZ7</accession>
<dbReference type="PROSITE" id="PS51257">
    <property type="entry name" value="PROKAR_LIPOPROTEIN"/>
    <property type="match status" value="1"/>
</dbReference>
<dbReference type="EMBL" id="VOQS01000003">
    <property type="protein sequence ID" value="TXC84662.1"/>
    <property type="molecule type" value="Genomic_DNA"/>
</dbReference>
<protein>
    <submittedName>
        <fullName evidence="1">DUF3304 domain-containing protein</fullName>
    </submittedName>
</protein>
<name>A0A5C6VGZ7_9BURK</name>
<dbReference type="Proteomes" id="UP000321776">
    <property type="component" value="Unassembled WGS sequence"/>
</dbReference>
<sequence>MRLRKLLKVGILVGVGMVGSSSLTGCAKEPYELELVGYDYTDRALLDFAVNGISGGNVFLSTKTSGGGKYACCVLLDRSTKTPFTIDVDYMREALVTYPSDKIVEPADKDHLKAHVEVKGPIPEKPAYLEVHFYPDGHIEGAISGDDGPSPPRLKLERRLPYVR</sequence>